<gene>
    <name evidence="2" type="ORF">ASEP1449_LOCUS9774</name>
</gene>
<evidence type="ECO:0000256" key="1">
    <source>
        <dbReference type="SAM" id="SignalP"/>
    </source>
</evidence>
<sequence>MPRFHIAAVLLCLSALVVPHQASVKGGKGGNKCGKADASKLGNPSLNRYDASYDLEVSPGKVDCDYTFAFTFKHDEDLPVPDTAEQCNPTSLPPALASDGIPYLASRSGYESMPKDIQEATGIDHLSLDFNPCGHPPVGVFNIPHYDMHVYLISPEDRMCMTCAKIPGTPVCRPPSPSAGPNTMAGNGFFNIAKLRDETGTGRLSNMPSNFDFSDGDAIPYMGMHAWDFSKQPKSTSWDSPVWVMGSYDGKIVNYEPMFPLDNVVGNDSFSFTESLTYEGQSMPQLPTSYRLDYSAVTGYTTVTFKGKSLKCNKRKKN</sequence>
<protein>
    <recommendedName>
        <fullName evidence="3">DUF5602 domain-containing protein</fullName>
    </recommendedName>
</protein>
<evidence type="ECO:0000313" key="2">
    <source>
        <dbReference type="EMBL" id="CAD9817942.1"/>
    </source>
</evidence>
<feature type="signal peptide" evidence="1">
    <location>
        <begin position="1"/>
        <end position="22"/>
    </location>
</feature>
<reference evidence="2" key="1">
    <citation type="submission" date="2021-01" db="EMBL/GenBank/DDBJ databases">
        <authorList>
            <person name="Corre E."/>
            <person name="Pelletier E."/>
            <person name="Niang G."/>
            <person name="Scheremetjew M."/>
            <person name="Finn R."/>
            <person name="Kale V."/>
            <person name="Holt S."/>
            <person name="Cochrane G."/>
            <person name="Meng A."/>
            <person name="Brown T."/>
            <person name="Cohen L."/>
        </authorList>
    </citation>
    <scope>NUCLEOTIDE SEQUENCE</scope>
    <source>
        <strain evidence="2">CCMP2084</strain>
    </source>
</reference>
<name>A0A7S2XNX4_9STRA</name>
<dbReference type="EMBL" id="HBHQ01014641">
    <property type="protein sequence ID" value="CAD9817942.1"/>
    <property type="molecule type" value="Transcribed_RNA"/>
</dbReference>
<dbReference type="AlphaFoldDB" id="A0A7S2XNX4"/>
<organism evidence="2">
    <name type="scientific">Attheya septentrionalis</name>
    <dbReference type="NCBI Taxonomy" id="420275"/>
    <lineage>
        <taxon>Eukaryota</taxon>
        <taxon>Sar</taxon>
        <taxon>Stramenopiles</taxon>
        <taxon>Ochrophyta</taxon>
        <taxon>Bacillariophyta</taxon>
        <taxon>Coscinodiscophyceae</taxon>
        <taxon>Chaetocerotophycidae</taxon>
        <taxon>Chaetocerotales</taxon>
        <taxon>Attheyaceae</taxon>
        <taxon>Attheya</taxon>
    </lineage>
</organism>
<feature type="chain" id="PRO_5030504248" description="DUF5602 domain-containing protein" evidence="1">
    <location>
        <begin position="23"/>
        <end position="318"/>
    </location>
</feature>
<accession>A0A7S2XNX4</accession>
<proteinExistence type="predicted"/>
<keyword evidence="1" id="KW-0732">Signal</keyword>
<evidence type="ECO:0008006" key="3">
    <source>
        <dbReference type="Google" id="ProtNLM"/>
    </source>
</evidence>